<sequence length="69" mass="7974">MQNRQDENLRQVRVERRRDNVASGNDPKGEAKPSHPARSIIHLINDSHFEILITLTTSLLIPDYQLARK</sequence>
<gene>
    <name evidence="2" type="ORF">C7M51_02251</name>
</gene>
<evidence type="ECO:0000256" key="1">
    <source>
        <dbReference type="SAM" id="MobiDB-lite"/>
    </source>
</evidence>
<dbReference type="AlphaFoldDB" id="A0A6P1Q0W7"/>
<proteinExistence type="predicted"/>
<evidence type="ECO:0000313" key="2">
    <source>
        <dbReference type="EMBL" id="QHM71952.1"/>
    </source>
</evidence>
<name>A0A6P1Q0W7_9GAMM</name>
<feature type="compositionally biased region" description="Basic and acidic residues" evidence="1">
    <location>
        <begin position="1"/>
        <end position="20"/>
    </location>
</feature>
<evidence type="ECO:0000313" key="3">
    <source>
        <dbReference type="Proteomes" id="UP000464053"/>
    </source>
</evidence>
<protein>
    <submittedName>
        <fullName evidence="2">Uncharacterized protein</fullName>
    </submittedName>
</protein>
<dbReference type="EMBL" id="CP028271">
    <property type="protein sequence ID" value="QHM71952.1"/>
    <property type="molecule type" value="Genomic_DNA"/>
</dbReference>
<dbReference type="KEGG" id="mint:C7M51_02251"/>
<keyword evidence="3" id="KW-1185">Reference proteome</keyword>
<feature type="region of interest" description="Disordered" evidence="1">
    <location>
        <begin position="1"/>
        <end position="35"/>
    </location>
</feature>
<accession>A0A6P1Q0W7</accession>
<organism evidence="2 3">
    <name type="scientific">Mixta intestinalis</name>
    <dbReference type="NCBI Taxonomy" id="1615494"/>
    <lineage>
        <taxon>Bacteria</taxon>
        <taxon>Pseudomonadati</taxon>
        <taxon>Pseudomonadota</taxon>
        <taxon>Gammaproteobacteria</taxon>
        <taxon>Enterobacterales</taxon>
        <taxon>Erwiniaceae</taxon>
        <taxon>Mixta</taxon>
    </lineage>
</organism>
<reference evidence="2 3" key="1">
    <citation type="submission" date="2018-03" db="EMBL/GenBank/DDBJ databases">
        <title>Pantoea intestinalis SRCM103226 isolated form the mealworm.</title>
        <authorList>
            <person name="Jeong D.-Y."/>
            <person name="Kim J.W."/>
        </authorList>
    </citation>
    <scope>NUCLEOTIDE SEQUENCE [LARGE SCALE GENOMIC DNA]</scope>
    <source>
        <strain evidence="2 3">SRCM103226</strain>
    </source>
</reference>
<dbReference type="Proteomes" id="UP000464053">
    <property type="component" value="Chromosome"/>
</dbReference>